<sequence>MRKFATIAGIALAATGVSGCQMITGSGLASADMSKLDMSEYFAQRIATGRMHLANHRPTRAITAFQQASYHPDYAGDAFNGMAIAYDQIGRPDLAARYFEAAMAAAPQDERFARNFARFQGREAMAMSIPQIEEAPVELAVKEPARPDVRGPIRVEVPSSDVPSAVHVERAPPVRVARVSQAEVAVGTDRESAVRTALAQPAAKVTVEKRSAAERTAMRARRGAQARKAYPIRIVLNDASGYRR</sequence>
<dbReference type="KEGG" id="cna:AB433_05365"/>
<dbReference type="RefSeq" id="WP_047820226.1">
    <property type="nucleotide sequence ID" value="NZ_CP011770.1"/>
</dbReference>
<reference evidence="1 2" key="1">
    <citation type="submission" date="2015-06" db="EMBL/GenBank/DDBJ databases">
        <authorList>
            <person name="Zeng Y."/>
            <person name="Huang Y."/>
        </authorList>
    </citation>
    <scope>NUCLEOTIDE SEQUENCE [LARGE SCALE GENOMIC DNA]</scope>
    <source>
        <strain evidence="1 2">PQ-2</strain>
    </source>
</reference>
<dbReference type="SUPFAM" id="SSF48452">
    <property type="entry name" value="TPR-like"/>
    <property type="match status" value="1"/>
</dbReference>
<dbReference type="Proteomes" id="UP000035287">
    <property type="component" value="Chromosome"/>
</dbReference>
<keyword evidence="2" id="KW-1185">Reference proteome</keyword>
<dbReference type="InterPro" id="IPR019734">
    <property type="entry name" value="TPR_rpt"/>
</dbReference>
<dbReference type="PATRIC" id="fig|1348774.3.peg.1126"/>
<dbReference type="PROSITE" id="PS51257">
    <property type="entry name" value="PROKAR_LIPOPROTEIN"/>
    <property type="match status" value="1"/>
</dbReference>
<organism evidence="1 2">
    <name type="scientific">Croceicoccus naphthovorans</name>
    <dbReference type="NCBI Taxonomy" id="1348774"/>
    <lineage>
        <taxon>Bacteria</taxon>
        <taxon>Pseudomonadati</taxon>
        <taxon>Pseudomonadota</taxon>
        <taxon>Alphaproteobacteria</taxon>
        <taxon>Sphingomonadales</taxon>
        <taxon>Erythrobacteraceae</taxon>
        <taxon>Croceicoccus</taxon>
    </lineage>
</organism>
<evidence type="ECO:0000313" key="1">
    <source>
        <dbReference type="EMBL" id="AKM09538.1"/>
    </source>
</evidence>
<dbReference type="InterPro" id="IPR011990">
    <property type="entry name" value="TPR-like_helical_dom_sf"/>
</dbReference>
<gene>
    <name evidence="1" type="ORF">AB433_05365</name>
</gene>
<evidence type="ECO:0000313" key="2">
    <source>
        <dbReference type="Proteomes" id="UP000035287"/>
    </source>
</evidence>
<dbReference type="Gene3D" id="1.25.40.10">
    <property type="entry name" value="Tetratricopeptide repeat domain"/>
    <property type="match status" value="1"/>
</dbReference>
<dbReference type="AlphaFoldDB" id="A0A0G3XGR7"/>
<accession>A0A0G3XGR7</accession>
<dbReference type="PROSITE" id="PS50005">
    <property type="entry name" value="TPR"/>
    <property type="match status" value="1"/>
</dbReference>
<protein>
    <submittedName>
        <fullName evidence="1">Uncharacterized protein</fullName>
    </submittedName>
</protein>
<dbReference type="EMBL" id="CP011770">
    <property type="protein sequence ID" value="AKM09538.1"/>
    <property type="molecule type" value="Genomic_DNA"/>
</dbReference>
<name>A0A0G3XGR7_9SPHN</name>
<proteinExistence type="predicted"/>
<dbReference type="OrthoDB" id="7190835at2"/>
<dbReference type="STRING" id="1348774.AB433_05365"/>